<evidence type="ECO:0008006" key="4">
    <source>
        <dbReference type="Google" id="ProtNLM"/>
    </source>
</evidence>
<organism evidence="2 3">
    <name type="scientific">Tritrichomonas foetus</name>
    <dbReference type="NCBI Taxonomy" id="1144522"/>
    <lineage>
        <taxon>Eukaryota</taxon>
        <taxon>Metamonada</taxon>
        <taxon>Parabasalia</taxon>
        <taxon>Tritrichomonadida</taxon>
        <taxon>Tritrichomonadidae</taxon>
        <taxon>Tritrichomonas</taxon>
    </lineage>
</organism>
<dbReference type="AlphaFoldDB" id="A0A1J4JK32"/>
<protein>
    <recommendedName>
        <fullName evidence="4">DUF4200 domain-containing protein</fullName>
    </recommendedName>
</protein>
<accession>A0A1J4JK32</accession>
<dbReference type="GeneID" id="94845160"/>
<feature type="coiled-coil region" evidence="1">
    <location>
        <begin position="109"/>
        <end position="139"/>
    </location>
</feature>
<comment type="caution">
    <text evidence="2">The sequence shown here is derived from an EMBL/GenBank/DDBJ whole genome shotgun (WGS) entry which is preliminary data.</text>
</comment>
<dbReference type="Proteomes" id="UP000179807">
    <property type="component" value="Unassembled WGS sequence"/>
</dbReference>
<keyword evidence="3" id="KW-1185">Reference proteome</keyword>
<dbReference type="VEuPathDB" id="TrichDB:TRFO_35784"/>
<feature type="coiled-coil region" evidence="1">
    <location>
        <begin position="222"/>
        <end position="256"/>
    </location>
</feature>
<evidence type="ECO:0000256" key="1">
    <source>
        <dbReference type="SAM" id="Coils"/>
    </source>
</evidence>
<dbReference type="EMBL" id="MLAK01001086">
    <property type="protein sequence ID" value="OHS97909.1"/>
    <property type="molecule type" value="Genomic_DNA"/>
</dbReference>
<keyword evidence="1" id="KW-0175">Coiled coil</keyword>
<name>A0A1J4JK32_9EUKA</name>
<reference evidence="2" key="1">
    <citation type="submission" date="2016-10" db="EMBL/GenBank/DDBJ databases">
        <authorList>
            <person name="Benchimol M."/>
            <person name="Almeida L.G."/>
            <person name="Vasconcelos A.T."/>
            <person name="Perreira-Neves A."/>
            <person name="Rosa I.A."/>
            <person name="Tasca T."/>
            <person name="Bogo M.R."/>
            <person name="de Souza W."/>
        </authorList>
    </citation>
    <scope>NUCLEOTIDE SEQUENCE [LARGE SCALE GENOMIC DNA]</scope>
    <source>
        <strain evidence="2">K</strain>
    </source>
</reference>
<evidence type="ECO:0000313" key="3">
    <source>
        <dbReference type="Proteomes" id="UP000179807"/>
    </source>
</evidence>
<evidence type="ECO:0000313" key="2">
    <source>
        <dbReference type="EMBL" id="OHS97909.1"/>
    </source>
</evidence>
<proteinExistence type="predicted"/>
<dbReference type="RefSeq" id="XP_068351046.1">
    <property type="nucleotide sequence ID" value="XM_068510456.1"/>
</dbReference>
<gene>
    <name evidence="2" type="ORF">TRFO_35784</name>
</gene>
<sequence length="273" mass="32885">MNVLSQKRKTKKKHREIDLNQINHQTFEKQKMISSSSQKKAENDQNLRMIHNLRENIFKESKEKLFSFPLLNDRRNNLICQFKNYQEYLQNRKKFVEIRGNIDDQIKLNKEMTEELQKRREIRKEFEKMKEELAKINKEKEIVDDIVNDIQIKVNEINKIKSLSKVQKMHYFDSLFNINIDAQNTQELSQYFHSDDSLCNAEVLTDSPPIFEMNDNSMRNFIKDLENQIKEIEKSISEQKVQVVLLLQKLKEQEQRKLKEFDKTLQYIQGKLI</sequence>